<evidence type="ECO:0000313" key="1">
    <source>
        <dbReference type="EMBL" id="ABD41561.1"/>
    </source>
</evidence>
<dbReference type="EMBL" id="CP000254">
    <property type="protein sequence ID" value="ABD41561.1"/>
    <property type="molecule type" value="Genomic_DNA"/>
</dbReference>
<gene>
    <name evidence="1" type="ordered locus">Mhun_1843</name>
</gene>
<name>Q2FQ65_METHJ</name>
<dbReference type="Proteomes" id="UP000001941">
    <property type="component" value="Chromosome"/>
</dbReference>
<organism evidence="1 2">
    <name type="scientific">Methanospirillum hungatei JF-1 (strain ATCC 27890 / DSM 864 / NBRC 100397 / JF-1)</name>
    <dbReference type="NCBI Taxonomy" id="323259"/>
    <lineage>
        <taxon>Archaea</taxon>
        <taxon>Methanobacteriati</taxon>
        <taxon>Methanobacteriota</taxon>
        <taxon>Stenosarchaea group</taxon>
        <taxon>Methanomicrobia</taxon>
        <taxon>Methanomicrobiales</taxon>
        <taxon>Methanospirillaceae</taxon>
        <taxon>Methanospirillum</taxon>
    </lineage>
</organism>
<proteinExistence type="predicted"/>
<dbReference type="GeneID" id="3923388"/>
<dbReference type="InParanoid" id="Q2FQ65"/>
<accession>Q2FQ65</accession>
<keyword evidence="2" id="KW-1185">Reference proteome</keyword>
<dbReference type="AlphaFoldDB" id="Q2FQ65"/>
<protein>
    <submittedName>
        <fullName evidence="1">Uncharacterized protein</fullName>
    </submittedName>
</protein>
<evidence type="ECO:0000313" key="2">
    <source>
        <dbReference type="Proteomes" id="UP000001941"/>
    </source>
</evidence>
<dbReference type="RefSeq" id="WP_011448825.1">
    <property type="nucleotide sequence ID" value="NC_007796.1"/>
</dbReference>
<sequence>MIKHTDNSLTSINVTYTDDIPEREIRALSSFQDVFSENIRRRILITKDIEKEEEGIEYIPLWRWFLGRYRDTGDLMDRKRKNKEV</sequence>
<dbReference type="HOGENOM" id="CLU_2504953_0_0_2"/>
<dbReference type="KEGG" id="mhu:Mhun_1843"/>
<dbReference type="EnsemblBacteria" id="ABD41561">
    <property type="protein sequence ID" value="ABD41561"/>
    <property type="gene ID" value="Mhun_1843"/>
</dbReference>
<reference evidence="2" key="1">
    <citation type="journal article" date="2016" name="Stand. Genomic Sci.">
        <title>Complete genome sequence of Methanospirillum hungatei type strain JF1.</title>
        <authorList>
            <person name="Gunsalus R.P."/>
            <person name="Cook L.E."/>
            <person name="Crable B."/>
            <person name="Rohlin L."/>
            <person name="McDonald E."/>
            <person name="Mouttaki H."/>
            <person name="Sieber J.R."/>
            <person name="Poweleit N."/>
            <person name="Zhou H."/>
            <person name="Lapidus A.L."/>
            <person name="Daligault H.E."/>
            <person name="Land M."/>
            <person name="Gilna P."/>
            <person name="Ivanova N."/>
            <person name="Kyrpides N."/>
            <person name="Culley D.E."/>
            <person name="McInerney M.J."/>
        </authorList>
    </citation>
    <scope>NUCLEOTIDE SEQUENCE [LARGE SCALE GENOMIC DNA]</scope>
    <source>
        <strain evidence="2">ATCC 27890 / DSM 864 / NBRC 100397 / JF-1</strain>
    </source>
</reference>
<dbReference type="eggNOG" id="arCOG03167">
    <property type="taxonomic scope" value="Archaea"/>
</dbReference>